<dbReference type="NCBIfam" id="TIGR00657">
    <property type="entry name" value="asp_kinases"/>
    <property type="match status" value="1"/>
</dbReference>
<keyword evidence="15" id="KW-0521">NADP</keyword>
<gene>
    <name evidence="25" type="ORF">DBRI00130_LOCUS29309</name>
</gene>
<evidence type="ECO:0000256" key="16">
    <source>
        <dbReference type="ARBA" id="ARBA00023002"/>
    </source>
</evidence>
<evidence type="ECO:0000256" key="19">
    <source>
        <dbReference type="ARBA" id="ARBA00023167"/>
    </source>
</evidence>
<dbReference type="InterPro" id="IPR045865">
    <property type="entry name" value="ACT-like_dom_sf"/>
</dbReference>
<evidence type="ECO:0000256" key="23">
    <source>
        <dbReference type="ARBA" id="ARBA00048841"/>
    </source>
</evidence>
<accession>A0A7S4S4N0</accession>
<dbReference type="GO" id="GO:0009086">
    <property type="term" value="P:methionine biosynthetic process"/>
    <property type="evidence" value="ECO:0007669"/>
    <property type="project" value="UniProtKB-KW"/>
</dbReference>
<dbReference type="GO" id="GO:0050661">
    <property type="term" value="F:NADP binding"/>
    <property type="evidence" value="ECO:0007669"/>
    <property type="project" value="InterPro"/>
</dbReference>
<keyword evidence="14" id="KW-0067">ATP-binding</keyword>
<dbReference type="InterPro" id="IPR001048">
    <property type="entry name" value="Asp/Glu/Uridylate_kinase"/>
</dbReference>
<dbReference type="SUPFAM" id="SSF55347">
    <property type="entry name" value="Glyceraldehyde-3-phosphate dehydrogenase-like, C-terminal domain"/>
    <property type="match status" value="1"/>
</dbReference>
<keyword evidence="16" id="KW-0560">Oxidoreductase</keyword>
<dbReference type="FunFam" id="3.30.2130.10:FF:000001">
    <property type="entry name" value="Bifunctional aspartokinase/homoserine dehydrogenase"/>
    <property type="match status" value="1"/>
</dbReference>
<comment type="function">
    <text evidence="21">Bifunctional aspartate kinase and homoserine dehydrogenase that catalyzes the first and the third steps toward the synthesis of lysine, methionine and threonine from aspartate.</text>
</comment>
<evidence type="ECO:0000256" key="17">
    <source>
        <dbReference type="ARBA" id="ARBA00023027"/>
    </source>
</evidence>
<comment type="pathway">
    <text evidence="3">Amino-acid biosynthesis; L-threonine biosynthesis; L-threonine from L-aspartate: step 3/5.</text>
</comment>
<dbReference type="InterPro" id="IPR001342">
    <property type="entry name" value="HDH_cat"/>
</dbReference>
<dbReference type="InterPro" id="IPR005106">
    <property type="entry name" value="Asp/hSer_DH_NAD-bd"/>
</dbReference>
<dbReference type="Gene3D" id="3.30.2130.10">
    <property type="entry name" value="VC0802-like"/>
    <property type="match status" value="1"/>
</dbReference>
<evidence type="ECO:0000313" key="25">
    <source>
        <dbReference type="EMBL" id="CAE4634589.1"/>
    </source>
</evidence>
<dbReference type="SUPFAM" id="SSF51735">
    <property type="entry name" value="NAD(P)-binding Rossmann-fold domains"/>
    <property type="match status" value="1"/>
</dbReference>
<evidence type="ECO:0000256" key="6">
    <source>
        <dbReference type="ARBA" id="ARBA00007952"/>
    </source>
</evidence>
<evidence type="ECO:0000256" key="14">
    <source>
        <dbReference type="ARBA" id="ARBA00022840"/>
    </source>
</evidence>
<evidence type="ECO:0000256" key="2">
    <source>
        <dbReference type="ARBA" id="ARBA00004986"/>
    </source>
</evidence>
<dbReference type="InterPro" id="IPR001341">
    <property type="entry name" value="Asp_kinase"/>
</dbReference>
<dbReference type="GO" id="GO:0009090">
    <property type="term" value="P:homoserine biosynthetic process"/>
    <property type="evidence" value="ECO:0007669"/>
    <property type="project" value="TreeGrafter"/>
</dbReference>
<feature type="domain" description="ACT" evidence="24">
    <location>
        <begin position="376"/>
        <end position="451"/>
    </location>
</feature>
<evidence type="ECO:0000256" key="1">
    <source>
        <dbReference type="ARBA" id="ARBA00001920"/>
    </source>
</evidence>
<dbReference type="GO" id="GO:0009088">
    <property type="term" value="P:threonine biosynthetic process"/>
    <property type="evidence" value="ECO:0007669"/>
    <property type="project" value="UniProtKB-UniPathway"/>
</dbReference>
<dbReference type="Pfam" id="PF00696">
    <property type="entry name" value="AA_kinase"/>
    <property type="match status" value="1"/>
</dbReference>
<dbReference type="InterPro" id="IPR011147">
    <property type="entry name" value="Bifunc_Aspkin/hSer_DH"/>
</dbReference>
<dbReference type="InterPro" id="IPR002912">
    <property type="entry name" value="ACT_dom"/>
</dbReference>
<feature type="domain" description="ACT" evidence="24">
    <location>
        <begin position="457"/>
        <end position="529"/>
    </location>
</feature>
<evidence type="ECO:0000256" key="3">
    <source>
        <dbReference type="ARBA" id="ARBA00005056"/>
    </source>
</evidence>
<comment type="pathway">
    <text evidence="5">Amino-acid biosynthesis; L-threonine biosynthesis; L-threonine from L-aspartate: step 1/5.</text>
</comment>
<dbReference type="Gene3D" id="3.40.50.720">
    <property type="entry name" value="NAD(P)-binding Rossmann-like Domain"/>
    <property type="match status" value="1"/>
</dbReference>
<dbReference type="Pfam" id="PF00742">
    <property type="entry name" value="Homoserine_dh"/>
    <property type="match status" value="1"/>
</dbReference>
<evidence type="ECO:0000256" key="11">
    <source>
        <dbReference type="ARBA" id="ARBA00022723"/>
    </source>
</evidence>
<keyword evidence="18" id="KW-0915">Sodium</keyword>
<evidence type="ECO:0000256" key="5">
    <source>
        <dbReference type="ARBA" id="ARBA00005139"/>
    </source>
</evidence>
<comment type="pathway">
    <text evidence="2">Amino-acid biosynthesis; L-methionine biosynthesis via de novo pathway; L-homoserine from L-aspartate: step 1/3.</text>
</comment>
<dbReference type="Pfam" id="PF22468">
    <property type="entry name" value="ACT_9"/>
    <property type="match status" value="2"/>
</dbReference>
<evidence type="ECO:0000256" key="18">
    <source>
        <dbReference type="ARBA" id="ARBA00023053"/>
    </source>
</evidence>
<dbReference type="SUPFAM" id="SSF53633">
    <property type="entry name" value="Carbamate kinase-like"/>
    <property type="match status" value="1"/>
</dbReference>
<keyword evidence="13" id="KW-0418">Kinase</keyword>
<evidence type="ECO:0000256" key="20">
    <source>
        <dbReference type="ARBA" id="ARBA00023268"/>
    </source>
</evidence>
<dbReference type="CDD" id="cd04921">
    <property type="entry name" value="ACT_AKi-HSDH-ThrA-like_1"/>
    <property type="match status" value="1"/>
</dbReference>
<keyword evidence="8" id="KW-0028">Amino-acid biosynthesis</keyword>
<comment type="similarity">
    <text evidence="6">In the C-terminal section; belongs to the homoserine dehydrogenase family.</text>
</comment>
<protein>
    <recommendedName>
        <fullName evidence="24">ACT domain-containing protein</fullName>
    </recommendedName>
</protein>
<keyword evidence="10" id="KW-0791">Threonine biosynthesis</keyword>
<keyword evidence="17" id="KW-0520">NAD</keyword>
<keyword evidence="9" id="KW-0808">Transferase</keyword>
<dbReference type="PROSITE" id="PS51671">
    <property type="entry name" value="ACT"/>
    <property type="match status" value="2"/>
</dbReference>
<dbReference type="SUPFAM" id="SSF55021">
    <property type="entry name" value="ACT-like"/>
    <property type="match status" value="2"/>
</dbReference>
<evidence type="ECO:0000259" key="24">
    <source>
        <dbReference type="PROSITE" id="PS51671"/>
    </source>
</evidence>
<evidence type="ECO:0000256" key="13">
    <source>
        <dbReference type="ARBA" id="ARBA00022777"/>
    </source>
</evidence>
<dbReference type="InterPro" id="IPR054352">
    <property type="entry name" value="ACT_Aspartokinase"/>
</dbReference>
<evidence type="ECO:0000256" key="22">
    <source>
        <dbReference type="ARBA" id="ARBA00048561"/>
    </source>
</evidence>
<dbReference type="UniPathway" id="UPA00050">
    <property type="reaction ID" value="UER00063"/>
</dbReference>
<dbReference type="PANTHER" id="PTHR43070:SF5">
    <property type="entry name" value="HOMOSERINE DEHYDROGENASE"/>
    <property type="match status" value="1"/>
</dbReference>
<comment type="catalytic activity">
    <reaction evidence="22">
        <text>L-aspartate + ATP = 4-phospho-L-aspartate + ADP</text>
        <dbReference type="Rhea" id="RHEA:23776"/>
        <dbReference type="ChEBI" id="CHEBI:29991"/>
        <dbReference type="ChEBI" id="CHEBI:30616"/>
        <dbReference type="ChEBI" id="CHEBI:57535"/>
        <dbReference type="ChEBI" id="CHEBI:456216"/>
        <dbReference type="EC" id="2.7.2.4"/>
    </reaction>
    <physiologicalReaction direction="left-to-right" evidence="22">
        <dbReference type="Rhea" id="RHEA:23777"/>
    </physiologicalReaction>
</comment>
<evidence type="ECO:0000256" key="8">
    <source>
        <dbReference type="ARBA" id="ARBA00022605"/>
    </source>
</evidence>
<dbReference type="EMBL" id="HBNS01037532">
    <property type="protein sequence ID" value="CAE4634589.1"/>
    <property type="molecule type" value="Transcribed_RNA"/>
</dbReference>
<sequence>MDKSLHGKKWEIHKFGGTSVADSSCFLRVANIIEDRLGITNSSHSTSSFPSSSFPEEKKEESKDLNLGIVVSAMGGKPKVTDLLLNAVTAASQRQSDALESYLSLVESKHINCLSTLPLDSSTSTALITKMKNDLQDIRDILRTVSLLKWNASRISDLVAGYGETWSAQILCALLSHRSSLTEHTFLYLDARRVITVNEEKDGKSFFVEWNMSQEKLQKVYEQDVLSSIGKEKKVHFVITGFVASNTQNVPTTLQRDGSDYSAAIFGRLFLSQGITIWTDVNGVMSADPRRVPSSYTLTEVSFNEAMELAYFGAKVMHPKTMLPASITPPIPLYIRNTFQPSFPGTRIYTSSATHSNRDKCVCGFSSIDSMALINVEGSGMVGIPGVAKRLFGTLESKGVNVVLISQASSEHSITFATTLEMAEVAKEGIEEEFRREIENNHISTVEIQKPCSIIAAVGDGMPTTTGVSGRFFTALGDAKISVLAISQGSSARNISAVVYTSESTRALRAVHAAFRLSHTSVRVGVIGMNEVGLSLLKLLEEQRNKLRSRFEIDLMVVALMKDGMEEKEEEENGRIVTLKEDGEKHNGDLDWNTCSITMEVYQSLTASTEATSDNTVAKFTPGDLSTLPQHVLSPDCAHNIIFDCTGETNVGQYHATWLKSGVHVITANSTGLSGPIKQRNAIDAVLNQHGRNVSYLREVTVGGALPVVRTLHDLLYSGDCVHFVDGILSVSMSYILYRIAPPPGAKAGNAFDEHSSNGAFQGVSFDTPCLFSEAVKEAVDLGLMETDPRRDLSNEYTARVLMVLAKELDDLDKCYDVEKIQDSSDQLFLDDECNDINTLYTKVNALMKERVESAAEKGCVPRHVSSIDAKAGTIEVKIVDVPLNHVFAITPPSCECVRFFTERHRSYPLIIQVNKFCCVCLPDGSLSFLIICYENISSGKHSLTIHIFLTTRIKQHTGTFCRS</sequence>
<evidence type="ECO:0000256" key="7">
    <source>
        <dbReference type="ARBA" id="ARBA00010046"/>
    </source>
</evidence>
<dbReference type="PANTHER" id="PTHR43070">
    <property type="match status" value="1"/>
</dbReference>
<comment type="catalytic activity">
    <reaction evidence="23">
        <text>L-homoserine + NADP(+) = L-aspartate 4-semialdehyde + NADPH + H(+)</text>
        <dbReference type="Rhea" id="RHEA:15761"/>
        <dbReference type="ChEBI" id="CHEBI:15378"/>
        <dbReference type="ChEBI" id="CHEBI:57476"/>
        <dbReference type="ChEBI" id="CHEBI:57783"/>
        <dbReference type="ChEBI" id="CHEBI:58349"/>
        <dbReference type="ChEBI" id="CHEBI:537519"/>
        <dbReference type="EC" id="1.1.1.3"/>
    </reaction>
    <physiologicalReaction direction="right-to-left" evidence="23">
        <dbReference type="Rhea" id="RHEA:15763"/>
    </physiologicalReaction>
</comment>
<keyword evidence="20" id="KW-0511">Multifunctional enzyme</keyword>
<dbReference type="GO" id="GO:0004072">
    <property type="term" value="F:aspartate kinase activity"/>
    <property type="evidence" value="ECO:0007669"/>
    <property type="project" value="UniProtKB-EC"/>
</dbReference>
<evidence type="ECO:0000256" key="4">
    <source>
        <dbReference type="ARBA" id="ARBA00005062"/>
    </source>
</evidence>
<dbReference type="PROSITE" id="PS00324">
    <property type="entry name" value="ASPARTOKINASE"/>
    <property type="match status" value="1"/>
</dbReference>
<evidence type="ECO:0000256" key="12">
    <source>
        <dbReference type="ARBA" id="ARBA00022741"/>
    </source>
</evidence>
<dbReference type="Gene3D" id="3.30.360.10">
    <property type="entry name" value="Dihydrodipicolinate Reductase, domain 2"/>
    <property type="match status" value="1"/>
</dbReference>
<dbReference type="GO" id="GO:0046872">
    <property type="term" value="F:metal ion binding"/>
    <property type="evidence" value="ECO:0007669"/>
    <property type="project" value="UniProtKB-KW"/>
</dbReference>
<dbReference type="InterPro" id="IPR018042">
    <property type="entry name" value="Aspartate_kinase_CS"/>
</dbReference>
<keyword evidence="11" id="KW-0479">Metal-binding</keyword>
<comment type="pathway">
    <text evidence="4">Amino-acid biosynthesis; L-methionine biosynthesis via de novo pathway; L-homoserine from L-aspartate: step 3/3.</text>
</comment>
<name>A0A7S4S4N0_9STRA</name>
<keyword evidence="12" id="KW-0547">Nucleotide-binding</keyword>
<organism evidence="25">
    <name type="scientific">Ditylum brightwellii</name>
    <dbReference type="NCBI Taxonomy" id="49249"/>
    <lineage>
        <taxon>Eukaryota</taxon>
        <taxon>Sar</taxon>
        <taxon>Stramenopiles</taxon>
        <taxon>Ochrophyta</taxon>
        <taxon>Bacillariophyta</taxon>
        <taxon>Mediophyceae</taxon>
        <taxon>Lithodesmiophycidae</taxon>
        <taxon>Lithodesmiales</taxon>
        <taxon>Lithodesmiaceae</taxon>
        <taxon>Ditylum</taxon>
    </lineage>
</organism>
<dbReference type="GO" id="GO:0005524">
    <property type="term" value="F:ATP binding"/>
    <property type="evidence" value="ECO:0007669"/>
    <property type="project" value="UniProtKB-KW"/>
</dbReference>
<dbReference type="InterPro" id="IPR036291">
    <property type="entry name" value="NAD(P)-bd_dom_sf"/>
</dbReference>
<dbReference type="UniPathway" id="UPA00051">
    <property type="reaction ID" value="UER00462"/>
</dbReference>
<dbReference type="Pfam" id="PF03447">
    <property type="entry name" value="NAD_binding_3"/>
    <property type="match status" value="1"/>
</dbReference>
<keyword evidence="19" id="KW-0486">Methionine biosynthesis</keyword>
<evidence type="ECO:0000256" key="15">
    <source>
        <dbReference type="ARBA" id="ARBA00022857"/>
    </source>
</evidence>
<reference evidence="25" key="1">
    <citation type="submission" date="2021-01" db="EMBL/GenBank/DDBJ databases">
        <authorList>
            <person name="Corre E."/>
            <person name="Pelletier E."/>
            <person name="Niang G."/>
            <person name="Scheremetjew M."/>
            <person name="Finn R."/>
            <person name="Kale V."/>
            <person name="Holt S."/>
            <person name="Cochrane G."/>
            <person name="Meng A."/>
            <person name="Brown T."/>
            <person name="Cohen L."/>
        </authorList>
    </citation>
    <scope>NUCLEOTIDE SEQUENCE</scope>
    <source>
        <strain evidence="25">GSO104</strain>
    </source>
</reference>
<evidence type="ECO:0000256" key="10">
    <source>
        <dbReference type="ARBA" id="ARBA00022697"/>
    </source>
</evidence>
<proteinExistence type="inferred from homology"/>
<evidence type="ECO:0000256" key="9">
    <source>
        <dbReference type="ARBA" id="ARBA00022679"/>
    </source>
</evidence>
<evidence type="ECO:0000256" key="21">
    <source>
        <dbReference type="ARBA" id="ARBA00044938"/>
    </source>
</evidence>
<comment type="similarity">
    <text evidence="7">In the N-terminal section; belongs to the aspartokinase family.</text>
</comment>
<dbReference type="InterPro" id="IPR036393">
    <property type="entry name" value="AceGlu_kinase-like_sf"/>
</dbReference>
<dbReference type="AlphaFoldDB" id="A0A7S4S4N0"/>
<comment type="cofactor">
    <cofactor evidence="1">
        <name>a metal cation</name>
        <dbReference type="ChEBI" id="CHEBI:25213"/>
    </cofactor>
</comment>
<dbReference type="Gene3D" id="3.40.1160.10">
    <property type="entry name" value="Acetylglutamate kinase-like"/>
    <property type="match status" value="1"/>
</dbReference>
<dbReference type="GO" id="GO:0004412">
    <property type="term" value="F:homoserine dehydrogenase activity"/>
    <property type="evidence" value="ECO:0007669"/>
    <property type="project" value="UniProtKB-EC"/>
</dbReference>